<evidence type="ECO:0000313" key="2">
    <source>
        <dbReference type="Proteomes" id="UP000263642"/>
    </source>
</evidence>
<gene>
    <name evidence="1" type="ORF">DIT97_28490</name>
</gene>
<feature type="non-terminal residue" evidence="1">
    <location>
        <position position="138"/>
    </location>
</feature>
<dbReference type="EMBL" id="DQAY01000174">
    <property type="protein sequence ID" value="HCO26757.1"/>
    <property type="molecule type" value="Genomic_DNA"/>
</dbReference>
<dbReference type="Proteomes" id="UP000263642">
    <property type="component" value="Unassembled WGS sequence"/>
</dbReference>
<reference evidence="1 2" key="1">
    <citation type="journal article" date="2018" name="Nat. Biotechnol.">
        <title>A standardized bacterial taxonomy based on genome phylogeny substantially revises the tree of life.</title>
        <authorList>
            <person name="Parks D.H."/>
            <person name="Chuvochina M."/>
            <person name="Waite D.W."/>
            <person name="Rinke C."/>
            <person name="Skarshewski A."/>
            <person name="Chaumeil P.A."/>
            <person name="Hugenholtz P."/>
        </authorList>
    </citation>
    <scope>NUCLEOTIDE SEQUENCE [LARGE SCALE GENOMIC DNA]</scope>
    <source>
        <strain evidence="1">UBA9375</strain>
    </source>
</reference>
<proteinExistence type="predicted"/>
<comment type="caution">
    <text evidence="1">The sequence shown here is derived from an EMBL/GenBank/DDBJ whole genome shotgun (WGS) entry which is preliminary data.</text>
</comment>
<organism evidence="1 2">
    <name type="scientific">Gimesia maris</name>
    <dbReference type="NCBI Taxonomy" id="122"/>
    <lineage>
        <taxon>Bacteria</taxon>
        <taxon>Pseudomonadati</taxon>
        <taxon>Planctomycetota</taxon>
        <taxon>Planctomycetia</taxon>
        <taxon>Planctomycetales</taxon>
        <taxon>Planctomycetaceae</taxon>
        <taxon>Gimesia</taxon>
    </lineage>
</organism>
<sequence length="138" mass="15857">MQDVTIKEAPAEFPFSKSVQMLDLTDVRQRLKISSNLTEKEIIRAELEYRLFLALNQVKGNRATPTTPTELADRFWHEHIIDTRRYTADCQSLFGYFLHHIPEDALPEGCCLKEVACNTFAIMRHRFGYGRIAGGPEV</sequence>
<protein>
    <submittedName>
        <fullName evidence="1">Uncharacterized protein</fullName>
    </submittedName>
</protein>
<evidence type="ECO:0000313" key="1">
    <source>
        <dbReference type="EMBL" id="HCO26757.1"/>
    </source>
</evidence>
<name>A0A3D3RFF0_9PLAN</name>
<dbReference type="AlphaFoldDB" id="A0A3D3RFF0"/>
<accession>A0A3D3RFF0</accession>